<accession>X0XC67</accession>
<gene>
    <name evidence="1" type="ORF">S01H1_51360</name>
</gene>
<reference evidence="1" key="1">
    <citation type="journal article" date="2014" name="Front. Microbiol.">
        <title>High frequency of phylogenetically diverse reductive dehalogenase-homologous genes in deep subseafloor sedimentary metagenomes.</title>
        <authorList>
            <person name="Kawai M."/>
            <person name="Futagami T."/>
            <person name="Toyoda A."/>
            <person name="Takaki Y."/>
            <person name="Nishi S."/>
            <person name="Hori S."/>
            <person name="Arai W."/>
            <person name="Tsubouchi T."/>
            <person name="Morono Y."/>
            <person name="Uchiyama I."/>
            <person name="Ito T."/>
            <person name="Fujiyama A."/>
            <person name="Inagaki F."/>
            <person name="Takami H."/>
        </authorList>
    </citation>
    <scope>NUCLEOTIDE SEQUENCE</scope>
    <source>
        <strain evidence="1">Expedition CK06-06</strain>
    </source>
</reference>
<name>X0XC67_9ZZZZ</name>
<dbReference type="EMBL" id="BARS01033141">
    <property type="protein sequence ID" value="GAG22526.1"/>
    <property type="molecule type" value="Genomic_DNA"/>
</dbReference>
<comment type="caution">
    <text evidence="1">The sequence shown here is derived from an EMBL/GenBank/DDBJ whole genome shotgun (WGS) entry which is preliminary data.</text>
</comment>
<proteinExistence type="predicted"/>
<evidence type="ECO:0000313" key="1">
    <source>
        <dbReference type="EMBL" id="GAG22526.1"/>
    </source>
</evidence>
<sequence length="97" mass="11240">MSKDKTNEEKAKELDKIGGSPEAIRDKTYKKELKRTQVHGFDEDGEKSFLHTEDRRIKDESIQAIFKKVKSFEKLIIEALDELRGAFIDICVQLANR</sequence>
<protein>
    <submittedName>
        <fullName evidence="1">Uncharacterized protein</fullName>
    </submittedName>
</protein>
<organism evidence="1">
    <name type="scientific">marine sediment metagenome</name>
    <dbReference type="NCBI Taxonomy" id="412755"/>
    <lineage>
        <taxon>unclassified sequences</taxon>
        <taxon>metagenomes</taxon>
        <taxon>ecological metagenomes</taxon>
    </lineage>
</organism>
<dbReference type="AlphaFoldDB" id="X0XC67"/>